<dbReference type="Proteomes" id="UP001497382">
    <property type="component" value="Unassembled WGS sequence"/>
</dbReference>
<dbReference type="InterPro" id="IPR000182">
    <property type="entry name" value="GNAT_dom"/>
</dbReference>
<dbReference type="AlphaFoldDB" id="A0AAV1Z8M2"/>
<dbReference type="SUPFAM" id="SSF55729">
    <property type="entry name" value="Acyl-CoA N-acyltransferases (Nat)"/>
    <property type="match status" value="1"/>
</dbReference>
<feature type="non-terminal residue" evidence="2">
    <location>
        <position position="167"/>
    </location>
</feature>
<feature type="non-terminal residue" evidence="2">
    <location>
        <position position="1"/>
    </location>
</feature>
<dbReference type="GO" id="GO:0016747">
    <property type="term" value="F:acyltransferase activity, transferring groups other than amino-acyl groups"/>
    <property type="evidence" value="ECO:0007669"/>
    <property type="project" value="InterPro"/>
</dbReference>
<reference evidence="2 3" key="1">
    <citation type="submission" date="2024-04" db="EMBL/GenBank/DDBJ databases">
        <authorList>
            <person name="Rising A."/>
            <person name="Reimegard J."/>
            <person name="Sonavane S."/>
            <person name="Akerstrom W."/>
            <person name="Nylinder S."/>
            <person name="Hedman E."/>
            <person name="Kallberg Y."/>
        </authorList>
    </citation>
    <scope>NUCLEOTIDE SEQUENCE [LARGE SCALE GENOMIC DNA]</scope>
</reference>
<dbReference type="Gene3D" id="3.40.630.30">
    <property type="match status" value="1"/>
</dbReference>
<accession>A0AAV1Z8M2</accession>
<dbReference type="EMBL" id="CAXIEN010000024">
    <property type="protein sequence ID" value="CAL1266662.1"/>
    <property type="molecule type" value="Genomic_DNA"/>
</dbReference>
<dbReference type="PANTHER" id="PTHR47237">
    <property type="entry name" value="SLL0310 PROTEIN"/>
    <property type="match status" value="1"/>
</dbReference>
<gene>
    <name evidence="2" type="ORF">LARSCL_LOCUS3225</name>
</gene>
<evidence type="ECO:0000313" key="2">
    <source>
        <dbReference type="EMBL" id="CAL1266662.1"/>
    </source>
</evidence>
<name>A0AAV1Z8M2_9ARAC</name>
<sequence>FLVQLGEISRWANSGAIPVYGFENFHSKIRGKIVQILQLDEEMDIKIRNATLSDLPSILDFAKSVGRFLGADEIKTWLQVDPEALFVAEGSPGGKLIGSCCATRLTPELGFMGLYVVLEEYRGRGIGSKLWRAAKEHRGDRNIGLHAELSMLKKYREREGFCHVEDY</sequence>
<organism evidence="2 3">
    <name type="scientific">Larinioides sclopetarius</name>
    <dbReference type="NCBI Taxonomy" id="280406"/>
    <lineage>
        <taxon>Eukaryota</taxon>
        <taxon>Metazoa</taxon>
        <taxon>Ecdysozoa</taxon>
        <taxon>Arthropoda</taxon>
        <taxon>Chelicerata</taxon>
        <taxon>Arachnida</taxon>
        <taxon>Araneae</taxon>
        <taxon>Araneomorphae</taxon>
        <taxon>Entelegynae</taxon>
        <taxon>Araneoidea</taxon>
        <taxon>Araneidae</taxon>
        <taxon>Larinioides</taxon>
    </lineage>
</organism>
<dbReference type="InterPro" id="IPR052729">
    <property type="entry name" value="Acyl/Acetyltrans_Enzymes"/>
</dbReference>
<dbReference type="InterPro" id="IPR016181">
    <property type="entry name" value="Acyl_CoA_acyltransferase"/>
</dbReference>
<dbReference type="CDD" id="cd04301">
    <property type="entry name" value="NAT_SF"/>
    <property type="match status" value="1"/>
</dbReference>
<proteinExistence type="predicted"/>
<evidence type="ECO:0000259" key="1">
    <source>
        <dbReference type="PROSITE" id="PS51186"/>
    </source>
</evidence>
<comment type="caution">
    <text evidence="2">The sequence shown here is derived from an EMBL/GenBank/DDBJ whole genome shotgun (WGS) entry which is preliminary data.</text>
</comment>
<dbReference type="PANTHER" id="PTHR47237:SF1">
    <property type="entry name" value="SLL0310 PROTEIN"/>
    <property type="match status" value="1"/>
</dbReference>
<feature type="domain" description="N-acetyltransferase" evidence="1">
    <location>
        <begin position="45"/>
        <end position="167"/>
    </location>
</feature>
<protein>
    <recommendedName>
        <fullName evidence="1">N-acetyltransferase domain-containing protein</fullName>
    </recommendedName>
</protein>
<evidence type="ECO:0000313" key="3">
    <source>
        <dbReference type="Proteomes" id="UP001497382"/>
    </source>
</evidence>
<dbReference type="Pfam" id="PF00583">
    <property type="entry name" value="Acetyltransf_1"/>
    <property type="match status" value="1"/>
</dbReference>
<dbReference type="PROSITE" id="PS51186">
    <property type="entry name" value="GNAT"/>
    <property type="match status" value="1"/>
</dbReference>
<keyword evidence="3" id="KW-1185">Reference proteome</keyword>